<feature type="region of interest" description="Disordered" evidence="1">
    <location>
        <begin position="32"/>
        <end position="88"/>
    </location>
</feature>
<evidence type="ECO:0000313" key="2">
    <source>
        <dbReference type="EMBL" id="KAA9004563.1"/>
    </source>
</evidence>
<accession>A0ABQ6T678</accession>
<comment type="caution">
    <text evidence="2">The sequence shown here is derived from an EMBL/GenBank/DDBJ whole genome shotgun (WGS) entry which is preliminary data.</text>
</comment>
<reference evidence="2 3" key="1">
    <citation type="journal article" date="2020" name="Antonie Van Leeuwenhoek">
        <title>Stenotrophomonas cyclobalanopsidis sp. nov., isolated from the leaf spot disease of Cyclobalanopsis patelliformis.</title>
        <authorList>
            <person name="Bian D.R."/>
            <person name="Xue H."/>
            <person name="Piao C.G."/>
            <person name="Li Y."/>
        </authorList>
    </citation>
    <scope>NUCLEOTIDE SEQUENCE [LARGE SCALE GENOMIC DNA]</scope>
    <source>
        <strain evidence="2 3">TPQG1-4</strain>
    </source>
</reference>
<evidence type="ECO:0008006" key="4">
    <source>
        <dbReference type="Google" id="ProtNLM"/>
    </source>
</evidence>
<proteinExistence type="predicted"/>
<organism evidence="2 3">
    <name type="scientific">Stenotrophomonas cyclobalanopsidis</name>
    <dbReference type="NCBI Taxonomy" id="2771362"/>
    <lineage>
        <taxon>Bacteria</taxon>
        <taxon>Pseudomonadati</taxon>
        <taxon>Pseudomonadota</taxon>
        <taxon>Gammaproteobacteria</taxon>
        <taxon>Lysobacterales</taxon>
        <taxon>Lysobacteraceae</taxon>
        <taxon>Stenotrophomonas</taxon>
    </lineage>
</organism>
<dbReference type="EMBL" id="VYKI01000001">
    <property type="protein sequence ID" value="KAA9004563.1"/>
    <property type="molecule type" value="Genomic_DNA"/>
</dbReference>
<sequence length="222" mass="23932">MTAPPLFLQSQNSIKLLLAILLSASLASCSDDHKATSDSTALEKSAHPDVNSNNTKEEIARKKGNSRTADRLSSTQAHGIQTKSAQHLPSESGFIFNQGISSQEAQDLLQSNHSMSSAISKITQEAASSPEAQDLAEHYRASLTRAIGKDGILEQLSCGLSICIGMARTQSEDQHEAWNNRLAADRSSPMYSYVESLENVGGTYENRFIFSTDPSINSISGN</sequence>
<feature type="compositionally biased region" description="Polar residues" evidence="1">
    <location>
        <begin position="71"/>
        <end position="88"/>
    </location>
</feature>
<gene>
    <name evidence="2" type="ORF">FJU31_01585</name>
</gene>
<dbReference type="Proteomes" id="UP000326367">
    <property type="component" value="Unassembled WGS sequence"/>
</dbReference>
<dbReference type="RefSeq" id="WP_150453211.1">
    <property type="nucleotide sequence ID" value="NZ_VYKI01000001.1"/>
</dbReference>
<protein>
    <recommendedName>
        <fullName evidence="4">Lipoprotein</fullName>
    </recommendedName>
</protein>
<evidence type="ECO:0000313" key="3">
    <source>
        <dbReference type="Proteomes" id="UP000326367"/>
    </source>
</evidence>
<name>A0ABQ6T678_9GAMM</name>
<evidence type="ECO:0000256" key="1">
    <source>
        <dbReference type="SAM" id="MobiDB-lite"/>
    </source>
</evidence>
<keyword evidence="3" id="KW-1185">Reference proteome</keyword>